<protein>
    <submittedName>
        <fullName evidence="3">Peroxiredoxin</fullName>
    </submittedName>
</protein>
<keyword evidence="1" id="KW-0732">Signal</keyword>
<dbReference type="PANTHER" id="PTHR42852">
    <property type="entry name" value="THIOL:DISULFIDE INTERCHANGE PROTEIN DSBE"/>
    <property type="match status" value="1"/>
</dbReference>
<feature type="domain" description="Thioredoxin" evidence="2">
    <location>
        <begin position="36"/>
        <end position="174"/>
    </location>
</feature>
<dbReference type="PROSITE" id="PS51352">
    <property type="entry name" value="THIOREDOXIN_2"/>
    <property type="match status" value="1"/>
</dbReference>
<dbReference type="RefSeq" id="WP_089835526.1">
    <property type="nucleotide sequence ID" value="NZ_FOZL01000001.1"/>
</dbReference>
<dbReference type="InterPro" id="IPR036249">
    <property type="entry name" value="Thioredoxin-like_sf"/>
</dbReference>
<gene>
    <name evidence="3" type="ORF">SAMN05421771_0047</name>
</gene>
<accession>A0A1I6L017</accession>
<proteinExistence type="predicted"/>
<dbReference type="Proteomes" id="UP000199024">
    <property type="component" value="Unassembled WGS sequence"/>
</dbReference>
<dbReference type="InterPro" id="IPR013740">
    <property type="entry name" value="Redoxin"/>
</dbReference>
<evidence type="ECO:0000259" key="2">
    <source>
        <dbReference type="PROSITE" id="PS51352"/>
    </source>
</evidence>
<evidence type="ECO:0000313" key="3">
    <source>
        <dbReference type="EMBL" id="SFR96819.1"/>
    </source>
</evidence>
<reference evidence="3 4" key="1">
    <citation type="submission" date="2016-10" db="EMBL/GenBank/DDBJ databases">
        <authorList>
            <person name="de Groot N.N."/>
        </authorList>
    </citation>
    <scope>NUCLEOTIDE SEQUENCE [LARGE SCALE GENOMIC DNA]</scope>
    <source>
        <strain evidence="3 4">DSM 21001</strain>
    </source>
</reference>
<evidence type="ECO:0000313" key="4">
    <source>
        <dbReference type="Proteomes" id="UP000199024"/>
    </source>
</evidence>
<evidence type="ECO:0000256" key="1">
    <source>
        <dbReference type="SAM" id="SignalP"/>
    </source>
</evidence>
<dbReference type="AlphaFoldDB" id="A0A1I6L017"/>
<dbReference type="STRING" id="474950.SAMN05421771_0047"/>
<dbReference type="CDD" id="cd02966">
    <property type="entry name" value="TlpA_like_family"/>
    <property type="match status" value="1"/>
</dbReference>
<keyword evidence="4" id="KW-1185">Reference proteome</keyword>
<feature type="signal peptide" evidence="1">
    <location>
        <begin position="1"/>
        <end position="18"/>
    </location>
</feature>
<dbReference type="SUPFAM" id="SSF52833">
    <property type="entry name" value="Thioredoxin-like"/>
    <property type="match status" value="1"/>
</dbReference>
<organism evidence="3 4">
    <name type="scientific">Granulicella pectinivorans</name>
    <dbReference type="NCBI Taxonomy" id="474950"/>
    <lineage>
        <taxon>Bacteria</taxon>
        <taxon>Pseudomonadati</taxon>
        <taxon>Acidobacteriota</taxon>
        <taxon>Terriglobia</taxon>
        <taxon>Terriglobales</taxon>
        <taxon>Acidobacteriaceae</taxon>
        <taxon>Granulicella</taxon>
    </lineage>
</organism>
<sequence>MKPFRGLCLLALVLSAHGQHPLPTDVKTTPDVLIPAAQRRIAPDFTLTDNRGTPLTLSAYKGTVVLLDFWATWCGGCKLELPWYIEFDREYRERGLAVIGVSTDDDGMKIVKPFMSEWHMDYPVVIGTPVMEKSFGLGQMPLTLLIDREGRIALSHAGVVDRVDFEKHIRELLR</sequence>
<dbReference type="EMBL" id="FOZL01000001">
    <property type="protein sequence ID" value="SFR96819.1"/>
    <property type="molecule type" value="Genomic_DNA"/>
</dbReference>
<dbReference type="Pfam" id="PF08534">
    <property type="entry name" value="Redoxin"/>
    <property type="match status" value="1"/>
</dbReference>
<dbReference type="GO" id="GO:0016491">
    <property type="term" value="F:oxidoreductase activity"/>
    <property type="evidence" value="ECO:0007669"/>
    <property type="project" value="InterPro"/>
</dbReference>
<name>A0A1I6L017_9BACT</name>
<feature type="chain" id="PRO_5011527660" evidence="1">
    <location>
        <begin position="19"/>
        <end position="174"/>
    </location>
</feature>
<dbReference type="OrthoDB" id="25753at2"/>
<dbReference type="InterPro" id="IPR013766">
    <property type="entry name" value="Thioredoxin_domain"/>
</dbReference>
<dbReference type="Gene3D" id="3.40.30.10">
    <property type="entry name" value="Glutaredoxin"/>
    <property type="match status" value="1"/>
</dbReference>
<dbReference type="InterPro" id="IPR050553">
    <property type="entry name" value="Thioredoxin_ResA/DsbE_sf"/>
</dbReference>
<dbReference type="PANTHER" id="PTHR42852:SF17">
    <property type="entry name" value="THIOREDOXIN-LIKE PROTEIN HI_1115"/>
    <property type="match status" value="1"/>
</dbReference>